<protein>
    <recommendedName>
        <fullName evidence="3">AAA+ ATPase domain-containing protein</fullName>
    </recommendedName>
</protein>
<evidence type="ECO:0000313" key="5">
    <source>
        <dbReference type="Proteomes" id="UP000031737"/>
    </source>
</evidence>
<evidence type="ECO:0000256" key="2">
    <source>
        <dbReference type="SAM" id="MobiDB-lite"/>
    </source>
</evidence>
<dbReference type="PROSITE" id="PS50096">
    <property type="entry name" value="IQ"/>
    <property type="match status" value="1"/>
</dbReference>
<proteinExistence type="predicted"/>
<feature type="compositionally biased region" description="Low complexity" evidence="2">
    <location>
        <begin position="281"/>
        <end position="292"/>
    </location>
</feature>
<feature type="region of interest" description="Disordered" evidence="2">
    <location>
        <begin position="428"/>
        <end position="456"/>
    </location>
</feature>
<dbReference type="GO" id="GO:0005524">
    <property type="term" value="F:ATP binding"/>
    <property type="evidence" value="ECO:0007669"/>
    <property type="project" value="InterPro"/>
</dbReference>
<name>A0A061J1C0_TRYRA</name>
<feature type="region of interest" description="Disordered" evidence="2">
    <location>
        <begin position="281"/>
        <end position="354"/>
    </location>
</feature>
<dbReference type="VEuPathDB" id="TriTrypDB:TRSC58_04225"/>
<feature type="compositionally biased region" description="Basic residues" evidence="2">
    <location>
        <begin position="432"/>
        <end position="450"/>
    </location>
</feature>
<accession>A0A061J1C0</accession>
<evidence type="ECO:0000313" key="4">
    <source>
        <dbReference type="EMBL" id="ESL08080.1"/>
    </source>
</evidence>
<feature type="region of interest" description="Disordered" evidence="2">
    <location>
        <begin position="820"/>
        <end position="843"/>
    </location>
</feature>
<dbReference type="OrthoDB" id="3046016at2759"/>
<keyword evidence="1" id="KW-0175">Coiled coil</keyword>
<evidence type="ECO:0000256" key="1">
    <source>
        <dbReference type="SAM" id="Coils"/>
    </source>
</evidence>
<feature type="coiled-coil region" evidence="1">
    <location>
        <begin position="41"/>
        <end position="68"/>
    </location>
</feature>
<dbReference type="SMART" id="SM00382">
    <property type="entry name" value="AAA"/>
    <property type="match status" value="1"/>
</dbReference>
<keyword evidence="5" id="KW-1185">Reference proteome</keyword>
<comment type="caution">
    <text evidence="4">The sequence shown here is derived from an EMBL/GenBank/DDBJ whole genome shotgun (WGS) entry which is preliminary data.</text>
</comment>
<dbReference type="AlphaFoldDB" id="A0A061J1C0"/>
<reference evidence="4 5" key="1">
    <citation type="submission" date="2013-07" db="EMBL/GenBank/DDBJ databases">
        <authorList>
            <person name="Stoco P.H."/>
            <person name="Wagner G."/>
            <person name="Gerber A."/>
            <person name="Zaha A."/>
            <person name="Thompson C."/>
            <person name="Bartholomeu D.C."/>
            <person name="Luckemeyer D.D."/>
            <person name="Bahia D."/>
            <person name="Loreto E."/>
            <person name="Prestes E.B."/>
            <person name="Lima F.M."/>
            <person name="Rodrigues-Luiz G."/>
            <person name="Vallejo G.A."/>
            <person name="Filho J.F."/>
            <person name="Monteiro K.M."/>
            <person name="Tyler K.M."/>
            <person name="de Almeida L.G."/>
            <person name="Ortiz M.F."/>
            <person name="Siervo M.A."/>
            <person name="de Moraes M.H."/>
            <person name="Cunha O.L."/>
            <person name="Mendonca-Neto R."/>
            <person name="Silva R."/>
            <person name="Teixeira S.M."/>
            <person name="Murta S.M."/>
            <person name="Sincero T.C."/>
            <person name="Mendes T.A."/>
            <person name="Urmenyi T.P."/>
            <person name="Silva V.G."/>
            <person name="da Rocha W.D."/>
            <person name="Andersson B."/>
            <person name="Romanha A.J."/>
            <person name="Steindel M."/>
            <person name="de Vasconcelos A.T."/>
            <person name="Grisard E.C."/>
        </authorList>
    </citation>
    <scope>NUCLEOTIDE SEQUENCE [LARGE SCALE GENOMIC DNA]</scope>
    <source>
        <strain evidence="4 5">SC58</strain>
    </source>
</reference>
<dbReference type="InterPro" id="IPR003959">
    <property type="entry name" value="ATPase_AAA_core"/>
</dbReference>
<dbReference type="GO" id="GO:0016887">
    <property type="term" value="F:ATP hydrolysis activity"/>
    <property type="evidence" value="ECO:0007669"/>
    <property type="project" value="InterPro"/>
</dbReference>
<feature type="compositionally biased region" description="Basic and acidic residues" evidence="2">
    <location>
        <begin position="828"/>
        <end position="843"/>
    </location>
</feature>
<dbReference type="PANTHER" id="PTHR14690:SF0">
    <property type="entry name" value="IQ MOTIF CONTAINING WITH AAA DOMAIN 1"/>
    <property type="match status" value="1"/>
</dbReference>
<feature type="domain" description="AAA+ ATPase" evidence="3">
    <location>
        <begin position="581"/>
        <end position="696"/>
    </location>
</feature>
<gene>
    <name evidence="4" type="ORF">TRSC58_04225</name>
</gene>
<dbReference type="InterPro" id="IPR052267">
    <property type="entry name" value="N-DRC_Component"/>
</dbReference>
<organism evidence="4 5">
    <name type="scientific">Trypanosoma rangeli SC58</name>
    <dbReference type="NCBI Taxonomy" id="429131"/>
    <lineage>
        <taxon>Eukaryota</taxon>
        <taxon>Discoba</taxon>
        <taxon>Euglenozoa</taxon>
        <taxon>Kinetoplastea</taxon>
        <taxon>Metakinetoplastina</taxon>
        <taxon>Trypanosomatida</taxon>
        <taxon>Trypanosomatidae</taxon>
        <taxon>Trypanosoma</taxon>
        <taxon>Herpetosoma</taxon>
    </lineage>
</organism>
<dbReference type="InterPro" id="IPR027417">
    <property type="entry name" value="P-loop_NTPase"/>
</dbReference>
<dbReference type="SUPFAM" id="SSF52540">
    <property type="entry name" value="P-loop containing nucleoside triphosphate hydrolases"/>
    <property type="match status" value="1"/>
</dbReference>
<dbReference type="Proteomes" id="UP000031737">
    <property type="component" value="Unassembled WGS sequence"/>
</dbReference>
<evidence type="ECO:0000259" key="3">
    <source>
        <dbReference type="SMART" id="SM00382"/>
    </source>
</evidence>
<dbReference type="Gene3D" id="1.10.8.60">
    <property type="match status" value="1"/>
</dbReference>
<dbReference type="Pfam" id="PF00004">
    <property type="entry name" value="AAA"/>
    <property type="match status" value="1"/>
</dbReference>
<dbReference type="PANTHER" id="PTHR14690">
    <property type="entry name" value="IQ MOTIF CONTAINING WITH AAA DOMAIN 1"/>
    <property type="match status" value="1"/>
</dbReference>
<dbReference type="EMBL" id="AUPL01004225">
    <property type="protein sequence ID" value="ESL08080.1"/>
    <property type="molecule type" value="Genomic_DNA"/>
</dbReference>
<dbReference type="InterPro" id="IPR003593">
    <property type="entry name" value="AAA+_ATPase"/>
</dbReference>
<dbReference type="Gene3D" id="3.40.50.300">
    <property type="entry name" value="P-loop containing nucleotide triphosphate hydrolases"/>
    <property type="match status" value="1"/>
</dbReference>
<sequence>MLELRNLLTVNCGEFVKLDDAMLGTKMIPDDLEVPIPRYFVEDAASELQERRRQIAALQAHYKETEVDAPVSKALAKRTAKGPHSQAGASMTSTIMTVDDAVKLLQVNERGRQARQRAKFQMVIYLQQKHALEHANEYSYTAGKERAALVVQKAVQAYLARKHILKDHNKELELLGMRPTAATLSDAERVAAGVRLEERKARQRMNEASYRQKEAELEARLKAEEGPRTMEEMLNEVLTRMAYARMESKDDTPLIFPTPEEGGSRKYLEIYGSTAGAATGTVTAGGAPSGTPSPFSGLSPPDEANAPSRVGSVAVRSSLAGTAVPQTPSRKAGSTIRRRGEGEESLPAMPPSNLWDSMKAADERYQSIWRAHFEQTYLKDSDLDQTADEGLLRRQLLEGPRGILESVRCVVDELIMIEVENLKKRLEMERRGGKKKKGVKKKGPKKPRAPKLKDPTKGVDIETFVNSAVHQNVLQLPDPDIQLENYLGCATVHGSPLDVLLRTQKPDEELKRTWQRILNTWDANVEQAMKMKKDAFQKLFDKFLQQSSWLSEPSAAQVRQCIAEYAILPLGSQVIHDLAPSSKTLLLYGFPGSGKTHLVHAVCNHSGANLFDLSPANFETNTNLVGIIQMVFHLARVLAPSVIYIDKVEKLFSRKKKKKGPKDLLMARGKKMKKEILKGIAALAPTDRVLVIGSSSAPWDAEFNAMVNNFAHMIYCVTPDYASRLILLQKWVAQRTTDVNALKPEGYHELALLTDGLAAGEIQRIVCEVLHARRLRRLAQRPLTASDFLSAVARAKPPSGEEQALMKEFSLRLPLRLRRINPPADLPAPEKKEGGTKRKKVTE</sequence>